<evidence type="ECO:0000256" key="1">
    <source>
        <dbReference type="SAM" id="MobiDB-lite"/>
    </source>
</evidence>
<reference evidence="3 4" key="1">
    <citation type="submission" date="2020-07" db="EMBL/GenBank/DDBJ databases">
        <title>Sequencing the genomes of 1000 actinobacteria strains.</title>
        <authorList>
            <person name="Klenk H.-P."/>
        </authorList>
    </citation>
    <scope>NUCLEOTIDE SEQUENCE [LARGE SCALE GENOMIC DNA]</scope>
    <source>
        <strain evidence="3 4">DSM 40398</strain>
    </source>
</reference>
<evidence type="ECO:0000256" key="2">
    <source>
        <dbReference type="SAM" id="Phobius"/>
    </source>
</evidence>
<dbReference type="EMBL" id="JACCBA010000001">
    <property type="protein sequence ID" value="NYD52636.1"/>
    <property type="molecule type" value="Genomic_DNA"/>
</dbReference>
<keyword evidence="4" id="KW-1185">Reference proteome</keyword>
<name>A0A7Y9ERU0_9ACTN</name>
<feature type="transmembrane region" description="Helical" evidence="2">
    <location>
        <begin position="62"/>
        <end position="87"/>
    </location>
</feature>
<keyword evidence="2" id="KW-1133">Transmembrane helix</keyword>
<proteinExistence type="predicted"/>
<protein>
    <submittedName>
        <fullName evidence="3">Uncharacterized protein</fullName>
    </submittedName>
</protein>
<comment type="caution">
    <text evidence="3">The sequence shown here is derived from an EMBL/GenBank/DDBJ whole genome shotgun (WGS) entry which is preliminary data.</text>
</comment>
<evidence type="ECO:0000313" key="3">
    <source>
        <dbReference type="EMBL" id="NYD52636.1"/>
    </source>
</evidence>
<gene>
    <name evidence="3" type="ORF">BJY14_008619</name>
</gene>
<sequence length="119" mass="12287">MGGTGPDGPDRNEPDRREPGRNEPERHGIGREDPGWHGPGSHGPYPHEQPRGDEPLTARSPLLLRAVLSAVALVGAVAAAIVFTLNASGGGPWTAAGICAAVAVIAAVDLVVIARRARH</sequence>
<keyword evidence="2" id="KW-0472">Membrane</keyword>
<evidence type="ECO:0000313" key="4">
    <source>
        <dbReference type="Proteomes" id="UP000529783"/>
    </source>
</evidence>
<feature type="compositionally biased region" description="Basic and acidic residues" evidence="1">
    <location>
        <begin position="8"/>
        <end position="35"/>
    </location>
</feature>
<feature type="region of interest" description="Disordered" evidence="1">
    <location>
        <begin position="1"/>
        <end position="57"/>
    </location>
</feature>
<accession>A0A7Y9ERU0</accession>
<keyword evidence="2" id="KW-0812">Transmembrane</keyword>
<dbReference type="Pfam" id="PF19870">
    <property type="entry name" value="DUF6343"/>
    <property type="match status" value="1"/>
</dbReference>
<feature type="transmembrane region" description="Helical" evidence="2">
    <location>
        <begin position="93"/>
        <end position="114"/>
    </location>
</feature>
<dbReference type="InterPro" id="IPR045924">
    <property type="entry name" value="DUF6343"/>
</dbReference>
<dbReference type="Proteomes" id="UP000529783">
    <property type="component" value="Unassembled WGS sequence"/>
</dbReference>
<organism evidence="3 4">
    <name type="scientific">Actinomadura luteofluorescens</name>
    <dbReference type="NCBI Taxonomy" id="46163"/>
    <lineage>
        <taxon>Bacteria</taxon>
        <taxon>Bacillati</taxon>
        <taxon>Actinomycetota</taxon>
        <taxon>Actinomycetes</taxon>
        <taxon>Streptosporangiales</taxon>
        <taxon>Thermomonosporaceae</taxon>
        <taxon>Actinomadura</taxon>
    </lineage>
</organism>
<dbReference type="RefSeq" id="WP_218905849.1">
    <property type="nucleotide sequence ID" value="NZ_JACCBA010000001.1"/>
</dbReference>
<dbReference type="AlphaFoldDB" id="A0A7Y9ERU0"/>